<evidence type="ECO:0000313" key="2">
    <source>
        <dbReference type="Proteomes" id="UP000065641"/>
    </source>
</evidence>
<dbReference type="EMBL" id="CP013189">
    <property type="protein sequence ID" value="ALO45458.1"/>
    <property type="molecule type" value="Genomic_DNA"/>
</dbReference>
<dbReference type="OrthoDB" id="357991at2"/>
<keyword evidence="2" id="KW-1185">Reference proteome</keyword>
<evidence type="ECO:0000313" key="1">
    <source>
        <dbReference type="EMBL" id="ALO45458.1"/>
    </source>
</evidence>
<dbReference type="STRING" id="1249552.PS2015_782"/>
<reference evidence="1 2" key="1">
    <citation type="submission" date="2015-11" db="EMBL/GenBank/DDBJ databases">
        <authorList>
            <person name="Zhang Y."/>
            <person name="Guo Z."/>
        </authorList>
    </citation>
    <scope>NUCLEOTIDE SEQUENCE [LARGE SCALE GENOMIC DNA]</scope>
    <source>
        <strain evidence="1 2">KCTC 32221</strain>
    </source>
</reference>
<dbReference type="GO" id="GO:0004177">
    <property type="term" value="F:aminopeptidase activity"/>
    <property type="evidence" value="ECO:0007669"/>
    <property type="project" value="UniProtKB-KW"/>
</dbReference>
<keyword evidence="1" id="KW-0031">Aminopeptidase</keyword>
<dbReference type="InterPro" id="IPR014553">
    <property type="entry name" value="Aminopept"/>
</dbReference>
<accession>A0A0S2KBZ1</accession>
<dbReference type="PROSITE" id="PS51257">
    <property type="entry name" value="PROKAR_LIPOPROTEIN"/>
    <property type="match status" value="1"/>
</dbReference>
<dbReference type="PIRSF" id="PIRSF029285">
    <property type="entry name" value="Aminopept"/>
    <property type="match status" value="1"/>
</dbReference>
<dbReference type="AlphaFoldDB" id="A0A0S2KBZ1"/>
<dbReference type="KEGG" id="pspi:PS2015_782"/>
<gene>
    <name evidence="1" type="ORF">PS2015_782</name>
</gene>
<name>A0A0S2KBZ1_9GAMM</name>
<organism evidence="1 2">
    <name type="scientific">Pseudohongiella spirulinae</name>
    <dbReference type="NCBI Taxonomy" id="1249552"/>
    <lineage>
        <taxon>Bacteria</taxon>
        <taxon>Pseudomonadati</taxon>
        <taxon>Pseudomonadota</taxon>
        <taxon>Gammaproteobacteria</taxon>
        <taxon>Pseudomonadales</taxon>
        <taxon>Pseudohongiellaceae</taxon>
        <taxon>Pseudohongiella</taxon>
    </lineage>
</organism>
<keyword evidence="1" id="KW-0645">Protease</keyword>
<protein>
    <submittedName>
        <fullName evidence="1">Aminopeptidase</fullName>
    </submittedName>
</protein>
<keyword evidence="1" id="KW-0378">Hydrolase</keyword>
<dbReference type="PATRIC" id="fig|1249552.3.peg.787"/>
<proteinExistence type="predicted"/>
<dbReference type="RefSeq" id="WP_058020995.1">
    <property type="nucleotide sequence ID" value="NZ_CP013189.1"/>
</dbReference>
<dbReference type="Proteomes" id="UP000065641">
    <property type="component" value="Chromosome"/>
</dbReference>
<dbReference type="Pfam" id="PF10023">
    <property type="entry name" value="Aminopep"/>
    <property type="match status" value="1"/>
</dbReference>
<sequence length="344" mass="39753">MWRLASFSMLIALSACTPVTFYTQAAVGQLSLLWHRQSVESLLQDEDLPTTQRQSLELIAQARQFAVYDLHLPDNGSYTSYVDVDREHLVWNVFAAPADSTDPLQWCFPIAGCVTYRGYFSADAAARYADSLERRGFDVYVAGVDAYSTLGWFRDPIPSTIMQRPAHRLAGLIFHELAHQRVYAANDTRFNESFASFVEQEGLRRWLSAKGDSDTFERYRREQAQQLVFTSFVAEWRDRFEELYRQSPDDVKQQKTRLQDQMRAEWLSRDDGAGYRGWFSGPLNNAQLATVSSYYDWVPAFEVLYQQLDGKLQPFYDQVQQLADAEPPERQQRLQALLEQSFSH</sequence>